<evidence type="ECO:0000313" key="2">
    <source>
        <dbReference type="EMBL" id="RAR74231.1"/>
    </source>
</evidence>
<gene>
    <name evidence="2" type="ORF">CLV55_102164</name>
</gene>
<evidence type="ECO:0000259" key="1">
    <source>
        <dbReference type="Pfam" id="PF12728"/>
    </source>
</evidence>
<dbReference type="OrthoDB" id="1097811at2"/>
<dbReference type="InterPro" id="IPR041657">
    <property type="entry name" value="HTH_17"/>
</dbReference>
<keyword evidence="3" id="KW-1185">Reference proteome</keyword>
<dbReference type="Proteomes" id="UP000248840">
    <property type="component" value="Unassembled WGS sequence"/>
</dbReference>
<evidence type="ECO:0000313" key="3">
    <source>
        <dbReference type="Proteomes" id="UP000248840"/>
    </source>
</evidence>
<dbReference type="EMBL" id="QLSZ01000002">
    <property type="protein sequence ID" value="RAR74231.1"/>
    <property type="molecule type" value="Genomic_DNA"/>
</dbReference>
<protein>
    <submittedName>
        <fullName evidence="2">Helix-turn-helix protein</fullName>
    </submittedName>
</protein>
<proteinExistence type="predicted"/>
<dbReference type="RefSeq" id="WP_112112374.1">
    <property type="nucleotide sequence ID" value="NZ_QLSZ01000002.1"/>
</dbReference>
<reference evidence="2 3" key="1">
    <citation type="submission" date="2018-06" db="EMBL/GenBank/DDBJ databases">
        <title>Genomic Encyclopedia of Archaeal and Bacterial Type Strains, Phase II (KMG-II): from individual species to whole genera.</title>
        <authorList>
            <person name="Goeker M."/>
        </authorList>
    </citation>
    <scope>NUCLEOTIDE SEQUENCE [LARGE SCALE GENOMIC DNA]</scope>
    <source>
        <strain evidence="2 3">DSM 25663</strain>
    </source>
</reference>
<dbReference type="SUPFAM" id="SSF46955">
    <property type="entry name" value="Putative DNA-binding domain"/>
    <property type="match status" value="1"/>
</dbReference>
<dbReference type="Pfam" id="PF12728">
    <property type="entry name" value="HTH_17"/>
    <property type="match status" value="1"/>
</dbReference>
<comment type="caution">
    <text evidence="2">The sequence shown here is derived from an EMBL/GenBank/DDBJ whole genome shotgun (WGS) entry which is preliminary data.</text>
</comment>
<sequence>MSDSIIVHNLDVQQLKEIINTTVKNQLNDVFEALKREKNETLLTREETYRLLKIDSTTLWYWTRDGKLKCYAIGNRRYYKKSEVLECLTLLKK</sequence>
<feature type="domain" description="Helix-turn-helix" evidence="1">
    <location>
        <begin position="42"/>
        <end position="86"/>
    </location>
</feature>
<name>A0A328YJJ8_9FLAO</name>
<dbReference type="AlphaFoldDB" id="A0A328YJJ8"/>
<dbReference type="InterPro" id="IPR009061">
    <property type="entry name" value="DNA-bd_dom_put_sf"/>
</dbReference>
<organism evidence="2 3">
    <name type="scientific">Flavobacterium aciduliphilum</name>
    <dbReference type="NCBI Taxonomy" id="1101402"/>
    <lineage>
        <taxon>Bacteria</taxon>
        <taxon>Pseudomonadati</taxon>
        <taxon>Bacteroidota</taxon>
        <taxon>Flavobacteriia</taxon>
        <taxon>Flavobacteriales</taxon>
        <taxon>Flavobacteriaceae</taxon>
        <taxon>Flavobacterium</taxon>
    </lineage>
</organism>
<accession>A0A328YJJ8</accession>